<dbReference type="AlphaFoldDB" id="A0A849I680"/>
<dbReference type="NCBIfam" id="NF009466">
    <property type="entry name" value="PRK12826.1-2"/>
    <property type="match status" value="1"/>
</dbReference>
<comment type="caution">
    <text evidence="3">The sequence shown here is derived from an EMBL/GenBank/DDBJ whole genome shotgun (WGS) entry which is preliminary data.</text>
</comment>
<dbReference type="InterPro" id="IPR036291">
    <property type="entry name" value="NAD(P)-bd_dom_sf"/>
</dbReference>
<dbReference type="PANTHER" id="PTHR42760:SF133">
    <property type="entry name" value="3-OXOACYL-[ACYL-CARRIER-PROTEIN] REDUCTASE"/>
    <property type="match status" value="1"/>
</dbReference>
<evidence type="ECO:0000313" key="4">
    <source>
        <dbReference type="Proteomes" id="UP000564885"/>
    </source>
</evidence>
<name>A0A849I680_9HYPH</name>
<dbReference type="FunFam" id="3.40.50.720:FF:000084">
    <property type="entry name" value="Short-chain dehydrogenase reductase"/>
    <property type="match status" value="1"/>
</dbReference>
<keyword evidence="4" id="KW-1185">Reference proteome</keyword>
<sequence length="259" mass="26796">MHRRVGPEASKVLVTAGASGIGLAIVRAFAEAGASVFTCDIDQPALERVRAEIPGLHTTVCDVGDRAAVGEMVADAAARLGGIDVLVNNAGIAGPTSPVQDVDPDEWEAVLRVDLTGAFLVAKHAIPHLIRAGGGTIINMASAAGRFGYANRSPYAAAKWGLIGLTKTLSMELGQHGICVNAIAPGAVDGERIRRVFEGRAQLSGRSPDEEMQGALAHQSVKRLAQASEIAALALFLASPAARSISGQVIPVDGDQQRN</sequence>
<dbReference type="CDD" id="cd05233">
    <property type="entry name" value="SDR_c"/>
    <property type="match status" value="1"/>
</dbReference>
<protein>
    <submittedName>
        <fullName evidence="3">SDR family oxidoreductase</fullName>
    </submittedName>
</protein>
<proteinExistence type="inferred from homology"/>
<dbReference type="GO" id="GO:0016616">
    <property type="term" value="F:oxidoreductase activity, acting on the CH-OH group of donors, NAD or NADP as acceptor"/>
    <property type="evidence" value="ECO:0007669"/>
    <property type="project" value="TreeGrafter"/>
</dbReference>
<dbReference type="PROSITE" id="PS00061">
    <property type="entry name" value="ADH_SHORT"/>
    <property type="match status" value="1"/>
</dbReference>
<dbReference type="PANTHER" id="PTHR42760">
    <property type="entry name" value="SHORT-CHAIN DEHYDROGENASES/REDUCTASES FAMILY MEMBER"/>
    <property type="match status" value="1"/>
</dbReference>
<dbReference type="PRINTS" id="PR00080">
    <property type="entry name" value="SDRFAMILY"/>
</dbReference>
<evidence type="ECO:0000256" key="2">
    <source>
        <dbReference type="ARBA" id="ARBA00023002"/>
    </source>
</evidence>
<accession>A0A849I680</accession>
<dbReference type="Gene3D" id="3.40.50.720">
    <property type="entry name" value="NAD(P)-binding Rossmann-like Domain"/>
    <property type="match status" value="1"/>
</dbReference>
<reference evidence="3 4" key="1">
    <citation type="submission" date="2020-04" db="EMBL/GenBank/DDBJ databases">
        <title>Enterovirga sp. isolate from soil.</title>
        <authorList>
            <person name="Chea S."/>
            <person name="Kim D.-U."/>
        </authorList>
    </citation>
    <scope>NUCLEOTIDE SEQUENCE [LARGE SCALE GENOMIC DNA]</scope>
    <source>
        <strain evidence="3 4">DB1703</strain>
    </source>
</reference>
<dbReference type="Proteomes" id="UP000564885">
    <property type="component" value="Unassembled WGS sequence"/>
</dbReference>
<gene>
    <name evidence="3" type="ORF">HJG44_05790</name>
</gene>
<keyword evidence="2" id="KW-0560">Oxidoreductase</keyword>
<dbReference type="InterPro" id="IPR002347">
    <property type="entry name" value="SDR_fam"/>
</dbReference>
<organism evidence="3 4">
    <name type="scientific">Enterovirga aerilata</name>
    <dbReference type="NCBI Taxonomy" id="2730920"/>
    <lineage>
        <taxon>Bacteria</taxon>
        <taxon>Pseudomonadati</taxon>
        <taxon>Pseudomonadota</taxon>
        <taxon>Alphaproteobacteria</taxon>
        <taxon>Hyphomicrobiales</taxon>
        <taxon>Methylobacteriaceae</taxon>
        <taxon>Enterovirga</taxon>
    </lineage>
</organism>
<dbReference type="SUPFAM" id="SSF51735">
    <property type="entry name" value="NAD(P)-binding Rossmann-fold domains"/>
    <property type="match status" value="1"/>
</dbReference>
<dbReference type="InterPro" id="IPR020904">
    <property type="entry name" value="Sc_DH/Rdtase_CS"/>
</dbReference>
<dbReference type="EMBL" id="JABEPP010000002">
    <property type="protein sequence ID" value="NNM71909.1"/>
    <property type="molecule type" value="Genomic_DNA"/>
</dbReference>
<dbReference type="Pfam" id="PF13561">
    <property type="entry name" value="adh_short_C2"/>
    <property type="match status" value="1"/>
</dbReference>
<dbReference type="PRINTS" id="PR00081">
    <property type="entry name" value="GDHRDH"/>
</dbReference>
<evidence type="ECO:0000313" key="3">
    <source>
        <dbReference type="EMBL" id="NNM71909.1"/>
    </source>
</evidence>
<evidence type="ECO:0000256" key="1">
    <source>
        <dbReference type="ARBA" id="ARBA00006484"/>
    </source>
</evidence>
<comment type="similarity">
    <text evidence="1">Belongs to the short-chain dehydrogenases/reductases (SDR) family.</text>
</comment>